<accession>A0A1W9KPB0</accession>
<proteinExistence type="predicted"/>
<feature type="signal peptide" evidence="1">
    <location>
        <begin position="1"/>
        <end position="19"/>
    </location>
</feature>
<dbReference type="NCBIfam" id="TIGR02595">
    <property type="entry name" value="PEP_CTERM"/>
    <property type="match status" value="1"/>
</dbReference>
<dbReference type="Pfam" id="PF07589">
    <property type="entry name" value="PEP-CTERM"/>
    <property type="match status" value="1"/>
</dbReference>
<evidence type="ECO:0000256" key="1">
    <source>
        <dbReference type="SAM" id="SignalP"/>
    </source>
</evidence>
<gene>
    <name evidence="3" type="ORF">BWK72_19390</name>
</gene>
<protein>
    <recommendedName>
        <fullName evidence="2">Ice-binding protein C-terminal domain-containing protein</fullName>
    </recommendedName>
</protein>
<dbReference type="AlphaFoldDB" id="A0A1W9KPB0"/>
<keyword evidence="1" id="KW-0732">Signal</keyword>
<dbReference type="Proteomes" id="UP000192505">
    <property type="component" value="Unassembled WGS sequence"/>
</dbReference>
<evidence type="ECO:0000313" key="3">
    <source>
        <dbReference type="EMBL" id="OQW86012.1"/>
    </source>
</evidence>
<organism evidence="3 4">
    <name type="scientific">Rhodoferax ferrireducens</name>
    <dbReference type="NCBI Taxonomy" id="192843"/>
    <lineage>
        <taxon>Bacteria</taxon>
        <taxon>Pseudomonadati</taxon>
        <taxon>Pseudomonadota</taxon>
        <taxon>Betaproteobacteria</taxon>
        <taxon>Burkholderiales</taxon>
        <taxon>Comamonadaceae</taxon>
        <taxon>Rhodoferax</taxon>
    </lineage>
</organism>
<sequence>MKKSLLALALVAAAAQASALTTGDIAVIGYNADGADNFAWVALTDIAANTTINFTDSSWEDTVFRSTEHLNASGPLTWSFASNLAAGSVVTYSGKGANSWSTGTFGGVGMSLSNDGDQIFAYEGSKSSPSLIYGLQFAHSTGIIAAPTVSDSTHTTNVPGALSVAAGTMFNVGNFDDGYYSGITTGSKTELLSAISTASNWTAGNNEFATSNWKASFAVTAVPEPETYAMLMAGLGLLGFVARRKKKA</sequence>
<dbReference type="EMBL" id="MTEI01000025">
    <property type="protein sequence ID" value="OQW86012.1"/>
    <property type="molecule type" value="Genomic_DNA"/>
</dbReference>
<dbReference type="InterPro" id="IPR013424">
    <property type="entry name" value="Ice-binding_C"/>
</dbReference>
<name>A0A1W9KPB0_9BURK</name>
<feature type="domain" description="Ice-binding protein C-terminal" evidence="2">
    <location>
        <begin position="221"/>
        <end position="245"/>
    </location>
</feature>
<evidence type="ECO:0000259" key="2">
    <source>
        <dbReference type="Pfam" id="PF07589"/>
    </source>
</evidence>
<reference evidence="3 4" key="1">
    <citation type="submission" date="2017-01" db="EMBL/GenBank/DDBJ databases">
        <title>Novel large sulfur bacteria in the metagenomes of groundwater-fed chemosynthetic microbial mats in the Lake Huron basin.</title>
        <authorList>
            <person name="Sharrar A.M."/>
            <person name="Flood B.E."/>
            <person name="Bailey J.V."/>
            <person name="Jones D.S."/>
            <person name="Biddanda B."/>
            <person name="Ruberg S.A."/>
            <person name="Marcus D.N."/>
            <person name="Dick G.J."/>
        </authorList>
    </citation>
    <scope>NUCLEOTIDE SEQUENCE [LARGE SCALE GENOMIC DNA]</scope>
    <source>
        <strain evidence="3">A7</strain>
    </source>
</reference>
<feature type="chain" id="PRO_5012890865" description="Ice-binding protein C-terminal domain-containing protein" evidence="1">
    <location>
        <begin position="20"/>
        <end position="248"/>
    </location>
</feature>
<evidence type="ECO:0000313" key="4">
    <source>
        <dbReference type="Proteomes" id="UP000192505"/>
    </source>
</evidence>
<comment type="caution">
    <text evidence="3">The sequence shown here is derived from an EMBL/GenBank/DDBJ whole genome shotgun (WGS) entry which is preliminary data.</text>
</comment>